<evidence type="ECO:0000313" key="3">
    <source>
        <dbReference type="EMBL" id="KAK0426470.1"/>
    </source>
</evidence>
<organism evidence="3 4">
    <name type="scientific">Steinernema hermaphroditum</name>
    <dbReference type="NCBI Taxonomy" id="289476"/>
    <lineage>
        <taxon>Eukaryota</taxon>
        <taxon>Metazoa</taxon>
        <taxon>Ecdysozoa</taxon>
        <taxon>Nematoda</taxon>
        <taxon>Chromadorea</taxon>
        <taxon>Rhabditida</taxon>
        <taxon>Tylenchina</taxon>
        <taxon>Panagrolaimomorpha</taxon>
        <taxon>Strongyloidoidea</taxon>
        <taxon>Steinernematidae</taxon>
        <taxon>Steinernema</taxon>
    </lineage>
</organism>
<dbReference type="InterPro" id="IPR050309">
    <property type="entry name" value="Type-B_Carboxylest/Lipase"/>
</dbReference>
<reference evidence="3" key="1">
    <citation type="submission" date="2023-06" db="EMBL/GenBank/DDBJ databases">
        <title>Genomic analysis of the entomopathogenic nematode Steinernema hermaphroditum.</title>
        <authorList>
            <person name="Schwarz E.M."/>
            <person name="Heppert J.K."/>
            <person name="Baniya A."/>
            <person name="Schwartz H.T."/>
            <person name="Tan C.-H."/>
            <person name="Antoshechkin I."/>
            <person name="Sternberg P.W."/>
            <person name="Goodrich-Blair H."/>
            <person name="Dillman A.R."/>
        </authorList>
    </citation>
    <scope>NUCLEOTIDE SEQUENCE</scope>
    <source>
        <strain evidence="3">PS9179</strain>
        <tissue evidence="3">Whole animal</tissue>
    </source>
</reference>
<keyword evidence="1" id="KW-0732">Signal</keyword>
<dbReference type="Gene3D" id="3.40.50.1820">
    <property type="entry name" value="alpha/beta hydrolase"/>
    <property type="match status" value="2"/>
</dbReference>
<protein>
    <recommendedName>
        <fullName evidence="2">Carboxylesterase type B domain-containing protein</fullName>
    </recommendedName>
</protein>
<feature type="chain" id="PRO_5041334693" description="Carboxylesterase type B domain-containing protein" evidence="1">
    <location>
        <begin position="22"/>
        <end position="496"/>
    </location>
</feature>
<dbReference type="EMBL" id="JAUCMV010000001">
    <property type="protein sequence ID" value="KAK0426470.1"/>
    <property type="molecule type" value="Genomic_DNA"/>
</dbReference>
<name>A0AA39MAH6_9BILA</name>
<evidence type="ECO:0000313" key="4">
    <source>
        <dbReference type="Proteomes" id="UP001175271"/>
    </source>
</evidence>
<feature type="domain" description="Carboxylesterase type B" evidence="2">
    <location>
        <begin position="22"/>
        <end position="159"/>
    </location>
</feature>
<gene>
    <name evidence="3" type="ORF">QR680_009727</name>
</gene>
<sequence>MTFLFTVLVSLFLNNYLTCSATPTVETPYGAIEGFESDSANIFYGIPYAKPPIGNLRLEKPQKIDKWSGVREAKQFGLPCLPGLKLYGANEELSEDCLFMNIIAPKQPQKAAYPVFVFIHGGGFQFGSASEYNHTTVVENFVSRGIIFVAFQYRLGPFGKKTAYHSFSKAIQISGSLFAAFAVDDDPSGDNRKFIRLIGCDFEDSKKTKKCLKQKSADEFISAAKRVGKDFRKLANNPYHPRVDGDFFPSDIRSLIESAPKKPTITGVNDWEMGGFVLDGFGDSFIEVPKAKWNSFFLQSLKDKLNITAQDIPGLERLLDEFYAGRMDVKEGENSSFCLTRHVQSISDIMFVVPLYQEVVAKLRSKWPIYVFVESFFSKSAPKMALPVKGSFHSNEMPYLLGNRPRFPILDDDKSRRFRENIVQSFVTFIKDGEPSVGVVRWTPVTENADSSLDYLSLDVNCEMKKGFMHDSLEFWTQTVWKNVAKKNLRKLFPFV</sequence>
<dbReference type="InterPro" id="IPR029058">
    <property type="entry name" value="AB_hydrolase_fold"/>
</dbReference>
<comment type="caution">
    <text evidence="3">The sequence shown here is derived from an EMBL/GenBank/DDBJ whole genome shotgun (WGS) entry which is preliminary data.</text>
</comment>
<keyword evidence="4" id="KW-1185">Reference proteome</keyword>
<dbReference type="AlphaFoldDB" id="A0AA39MAH6"/>
<proteinExistence type="predicted"/>
<dbReference type="PANTHER" id="PTHR11559">
    <property type="entry name" value="CARBOXYLESTERASE"/>
    <property type="match status" value="1"/>
</dbReference>
<dbReference type="InterPro" id="IPR002018">
    <property type="entry name" value="CarbesteraseB"/>
</dbReference>
<feature type="domain" description="Carboxylesterase type B" evidence="2">
    <location>
        <begin position="165"/>
        <end position="476"/>
    </location>
</feature>
<dbReference type="Pfam" id="PF00135">
    <property type="entry name" value="COesterase"/>
    <property type="match status" value="2"/>
</dbReference>
<accession>A0AA39MAH6</accession>
<evidence type="ECO:0000256" key="1">
    <source>
        <dbReference type="SAM" id="SignalP"/>
    </source>
</evidence>
<feature type="signal peptide" evidence="1">
    <location>
        <begin position="1"/>
        <end position="21"/>
    </location>
</feature>
<dbReference type="Proteomes" id="UP001175271">
    <property type="component" value="Unassembled WGS sequence"/>
</dbReference>
<dbReference type="SUPFAM" id="SSF53474">
    <property type="entry name" value="alpha/beta-Hydrolases"/>
    <property type="match status" value="1"/>
</dbReference>
<evidence type="ECO:0000259" key="2">
    <source>
        <dbReference type="Pfam" id="PF00135"/>
    </source>
</evidence>